<keyword evidence="2" id="KW-0288">FMN</keyword>
<feature type="domain" description="Luciferase-like" evidence="5">
    <location>
        <begin position="6"/>
        <end position="313"/>
    </location>
</feature>
<evidence type="ECO:0000313" key="6">
    <source>
        <dbReference type="EMBL" id="SCB51717.1"/>
    </source>
</evidence>
<dbReference type="PANTHER" id="PTHR42847">
    <property type="entry name" value="ALKANESULFONATE MONOOXYGENASE"/>
    <property type="match status" value="1"/>
</dbReference>
<dbReference type="AlphaFoldDB" id="A0A1C3XHG0"/>
<dbReference type="InterPro" id="IPR050172">
    <property type="entry name" value="SsuD_RutA_monooxygenase"/>
</dbReference>
<dbReference type="Gene3D" id="3.20.20.30">
    <property type="entry name" value="Luciferase-like domain"/>
    <property type="match status" value="1"/>
</dbReference>
<evidence type="ECO:0000256" key="3">
    <source>
        <dbReference type="ARBA" id="ARBA00023002"/>
    </source>
</evidence>
<keyword evidence="1" id="KW-0285">Flavoprotein</keyword>
<evidence type="ECO:0000259" key="5">
    <source>
        <dbReference type="Pfam" id="PF00296"/>
    </source>
</evidence>
<evidence type="ECO:0000256" key="1">
    <source>
        <dbReference type="ARBA" id="ARBA00022630"/>
    </source>
</evidence>
<accession>A0A1C3XHG0</accession>
<dbReference type="EMBL" id="FMAF01000042">
    <property type="protein sequence ID" value="SCB51717.1"/>
    <property type="molecule type" value="Genomic_DNA"/>
</dbReference>
<dbReference type="GO" id="GO:0008726">
    <property type="term" value="F:alkanesulfonate monooxygenase activity"/>
    <property type="evidence" value="ECO:0007669"/>
    <property type="project" value="TreeGrafter"/>
</dbReference>
<dbReference type="PANTHER" id="PTHR42847:SF4">
    <property type="entry name" value="ALKANESULFONATE MONOOXYGENASE-RELATED"/>
    <property type="match status" value="1"/>
</dbReference>
<reference evidence="7" key="1">
    <citation type="submission" date="2016-08" db="EMBL/GenBank/DDBJ databases">
        <authorList>
            <person name="Varghese N."/>
            <person name="Submissions Spin"/>
        </authorList>
    </citation>
    <scope>NUCLEOTIDE SEQUENCE [LARGE SCALE GENOMIC DNA]</scope>
    <source>
        <strain evidence="7">P1-7</strain>
    </source>
</reference>
<evidence type="ECO:0000256" key="4">
    <source>
        <dbReference type="ARBA" id="ARBA00023033"/>
    </source>
</evidence>
<name>A0A1C3XHG0_9HYPH</name>
<dbReference type="CDD" id="cd01094">
    <property type="entry name" value="Alkanesulfonate_monoxygenase"/>
    <property type="match status" value="1"/>
</dbReference>
<protein>
    <submittedName>
        <fullName evidence="6">Pyrimidine oxygenase</fullName>
    </submittedName>
</protein>
<dbReference type="SUPFAM" id="SSF51679">
    <property type="entry name" value="Bacterial luciferase-like"/>
    <property type="match status" value="1"/>
</dbReference>
<dbReference type="InterPro" id="IPR011251">
    <property type="entry name" value="Luciferase-like_dom"/>
</dbReference>
<organism evidence="6 7">
    <name type="scientific">Rhizobium lusitanum</name>
    <dbReference type="NCBI Taxonomy" id="293958"/>
    <lineage>
        <taxon>Bacteria</taxon>
        <taxon>Pseudomonadati</taxon>
        <taxon>Pseudomonadota</taxon>
        <taxon>Alphaproteobacteria</taxon>
        <taxon>Hyphomicrobiales</taxon>
        <taxon>Rhizobiaceae</taxon>
        <taxon>Rhizobium/Agrobacterium group</taxon>
        <taxon>Rhizobium</taxon>
    </lineage>
</organism>
<dbReference type="RefSeq" id="WP_051963673.1">
    <property type="nucleotide sequence ID" value="NZ_FMAF01000042.1"/>
</dbReference>
<sequence length="370" mass="40607">MRRIELGVFMPVGTNGFLMSTTAPQYHPSFALQRKIATLAEEIGFDFLFSMGKWMGFGGESGFWQKTIEPVVMSSALASITSRIKLFATINPLLLHPVVAAKMIATADEISNGRFGINIVTGNTLEELEQMGVVPQDYGTIRYDYADEWLTVVKQLWSQERCNHSGRFFQLSNCVCDPKPIQRPYPTIVSAGLSDEGLQFAARHSDYQFVGARPEKVLEVKAVAAARGRTVKASGNMLIVQGDTDEQALKRFNHIVAGRDEAAFSNLIESFERDQRDSSADRTSFLRNPRMVGFGTGAPLIGSAITIAEKLADIIVTADFDAMQLTFIDFVEDLRSFGQEIYPRLKSSLATYGVSLGEGPASVIKAGAHA</sequence>
<keyword evidence="4" id="KW-0503">Monooxygenase</keyword>
<dbReference type="Proteomes" id="UP000199205">
    <property type="component" value="Unassembled WGS sequence"/>
</dbReference>
<evidence type="ECO:0000313" key="7">
    <source>
        <dbReference type="Proteomes" id="UP000199205"/>
    </source>
</evidence>
<evidence type="ECO:0000256" key="2">
    <source>
        <dbReference type="ARBA" id="ARBA00022643"/>
    </source>
</evidence>
<dbReference type="OrthoDB" id="9814695at2"/>
<dbReference type="InterPro" id="IPR036661">
    <property type="entry name" value="Luciferase-like_sf"/>
</dbReference>
<gene>
    <name evidence="6" type="ORF">GA0061101_14222</name>
</gene>
<dbReference type="GO" id="GO:0046306">
    <property type="term" value="P:alkanesulfonate catabolic process"/>
    <property type="evidence" value="ECO:0007669"/>
    <property type="project" value="TreeGrafter"/>
</dbReference>
<proteinExistence type="predicted"/>
<dbReference type="Pfam" id="PF00296">
    <property type="entry name" value="Bac_luciferase"/>
    <property type="match status" value="1"/>
</dbReference>
<keyword evidence="3" id="KW-0560">Oxidoreductase</keyword>